<keyword evidence="1 7" id="KW-0436">Ligase</keyword>
<keyword evidence="3 7" id="KW-0547">Nucleotide-binding</keyword>
<dbReference type="Pfam" id="PF00152">
    <property type="entry name" value="tRNA-synt_2"/>
    <property type="match status" value="1"/>
</dbReference>
<organism evidence="10">
    <name type="scientific">uncultured Pseudonocardia sp</name>
    <dbReference type="NCBI Taxonomy" id="211455"/>
    <lineage>
        <taxon>Bacteria</taxon>
        <taxon>Bacillati</taxon>
        <taxon>Actinomycetota</taxon>
        <taxon>Actinomycetes</taxon>
        <taxon>Pseudonocardiales</taxon>
        <taxon>Pseudonocardiaceae</taxon>
        <taxon>Pseudonocardia</taxon>
        <taxon>environmental samples</taxon>
    </lineage>
</organism>
<dbReference type="InterPro" id="IPR045864">
    <property type="entry name" value="aa-tRNA-synth_II/BPL/LPL"/>
</dbReference>
<comment type="subunit">
    <text evidence="7">Homodimer.</text>
</comment>
<evidence type="ECO:0000256" key="4">
    <source>
        <dbReference type="ARBA" id="ARBA00022840"/>
    </source>
</evidence>
<evidence type="ECO:0000259" key="9">
    <source>
        <dbReference type="PROSITE" id="PS50862"/>
    </source>
</evidence>
<sequence length="500" mass="55362">MSTEPPLPPDPDLPEQIRVRREKRAAMLAAGVEPYPVEVERTSTLRAVRDAHPDLPPDTATGEAVAVAGRVMFLRNTGKLCFATLREGDGTELQAMLSLAKVGEEELARWKAAVDLGDHVAVHGEVITSRRGELSVMADRWTMAAKAVRPLPNTHSELSEETRVRQRYVDLLVRPQARDMVRTRAQVVRTLRDVLHGAEFVEVETPILQLLHGGATARPFVTHANALGQDLYLRIALELFLKRCVVGGVERVFEINRVMRNEGIDSTHSPEFTMLEAYQAFGTYDDVAALTQRLVVECARAVFGSEVVRHADGTEHDLGGEWRSVTLHRALSETVGTPVDLDTPVAELRELAAAHDVPLKETWGAAEIVLELFEKLVEHTLVAPTFVRDYPVEVRPLARAHRDDPRLAETWDLFVFGTEVATGYSELVDPVEQRDRLTAQSLLAAAGDPEAMQLDEDFLRALEYGMPPTGGMGMGVDRLLMTLTGLGIRDTILFPMVRSE</sequence>
<dbReference type="NCBIfam" id="TIGR00499">
    <property type="entry name" value="lysS_bact"/>
    <property type="match status" value="1"/>
</dbReference>
<dbReference type="HAMAP" id="MF_00252">
    <property type="entry name" value="Lys_tRNA_synth_class2"/>
    <property type="match status" value="1"/>
</dbReference>
<feature type="binding site" evidence="7">
    <location>
        <position position="419"/>
    </location>
    <ligand>
        <name>Mg(2+)</name>
        <dbReference type="ChEBI" id="CHEBI:18420"/>
        <label>1</label>
    </ligand>
</feature>
<evidence type="ECO:0000256" key="7">
    <source>
        <dbReference type="HAMAP-Rule" id="MF_00252"/>
    </source>
</evidence>
<dbReference type="InterPro" id="IPR012340">
    <property type="entry name" value="NA-bd_OB-fold"/>
</dbReference>
<dbReference type="InterPro" id="IPR006195">
    <property type="entry name" value="aa-tRNA-synth_II"/>
</dbReference>
<dbReference type="Gene3D" id="2.40.50.140">
    <property type="entry name" value="Nucleic acid-binding proteins"/>
    <property type="match status" value="1"/>
</dbReference>
<feature type="domain" description="Aminoacyl-transfer RNA synthetases class-II family profile" evidence="9">
    <location>
        <begin position="182"/>
        <end position="495"/>
    </location>
</feature>
<evidence type="ECO:0000256" key="2">
    <source>
        <dbReference type="ARBA" id="ARBA00022723"/>
    </source>
</evidence>
<keyword evidence="7 8" id="KW-0460">Magnesium</keyword>
<dbReference type="GO" id="GO:0000287">
    <property type="term" value="F:magnesium ion binding"/>
    <property type="evidence" value="ECO:0007669"/>
    <property type="project" value="UniProtKB-UniRule"/>
</dbReference>
<protein>
    <recommendedName>
        <fullName evidence="7">Lysine--tRNA ligase</fullName>
        <ecNumber evidence="7">6.1.1.6</ecNumber>
    </recommendedName>
    <alternativeName>
        <fullName evidence="7">Lysyl-tRNA synthetase</fullName>
        <shortName evidence="7">LysRS</shortName>
    </alternativeName>
</protein>
<evidence type="ECO:0000256" key="5">
    <source>
        <dbReference type="ARBA" id="ARBA00023146"/>
    </source>
</evidence>
<dbReference type="CDD" id="cd04322">
    <property type="entry name" value="LysRS_N"/>
    <property type="match status" value="1"/>
</dbReference>
<dbReference type="PROSITE" id="PS50862">
    <property type="entry name" value="AA_TRNA_LIGASE_II"/>
    <property type="match status" value="1"/>
</dbReference>
<dbReference type="GO" id="GO:0004824">
    <property type="term" value="F:lysine-tRNA ligase activity"/>
    <property type="evidence" value="ECO:0007669"/>
    <property type="project" value="UniProtKB-UniRule"/>
</dbReference>
<reference evidence="10" key="1">
    <citation type="submission" date="2020-02" db="EMBL/GenBank/DDBJ databases">
        <authorList>
            <person name="Meier V. D."/>
        </authorList>
    </citation>
    <scope>NUCLEOTIDE SEQUENCE</scope>
    <source>
        <strain evidence="10">AVDCRST_MAG66</strain>
    </source>
</reference>
<comment type="subcellular location">
    <subcellularLocation>
        <location evidence="7">Cytoplasm</location>
    </subcellularLocation>
</comment>
<accession>A0A6J4PQB8</accession>
<comment type="catalytic activity">
    <reaction evidence="6 7 8">
        <text>tRNA(Lys) + L-lysine + ATP = L-lysyl-tRNA(Lys) + AMP + diphosphate</text>
        <dbReference type="Rhea" id="RHEA:20792"/>
        <dbReference type="Rhea" id="RHEA-COMP:9696"/>
        <dbReference type="Rhea" id="RHEA-COMP:9697"/>
        <dbReference type="ChEBI" id="CHEBI:30616"/>
        <dbReference type="ChEBI" id="CHEBI:32551"/>
        <dbReference type="ChEBI" id="CHEBI:33019"/>
        <dbReference type="ChEBI" id="CHEBI:78442"/>
        <dbReference type="ChEBI" id="CHEBI:78529"/>
        <dbReference type="ChEBI" id="CHEBI:456215"/>
        <dbReference type="EC" id="6.1.1.6"/>
    </reaction>
</comment>
<dbReference type="EC" id="6.1.1.6" evidence="7"/>
<dbReference type="GO" id="GO:0005829">
    <property type="term" value="C:cytosol"/>
    <property type="evidence" value="ECO:0007669"/>
    <property type="project" value="TreeGrafter"/>
</dbReference>
<keyword evidence="5 7" id="KW-0030">Aminoacyl-tRNA synthetase</keyword>
<name>A0A6J4PQB8_9PSEU</name>
<dbReference type="Pfam" id="PF01336">
    <property type="entry name" value="tRNA_anti-codon"/>
    <property type="match status" value="1"/>
</dbReference>
<evidence type="ECO:0000256" key="8">
    <source>
        <dbReference type="RuleBase" id="RU000336"/>
    </source>
</evidence>
<evidence type="ECO:0000256" key="3">
    <source>
        <dbReference type="ARBA" id="ARBA00022741"/>
    </source>
</evidence>
<evidence type="ECO:0000256" key="1">
    <source>
        <dbReference type="ARBA" id="ARBA00022598"/>
    </source>
</evidence>
<proteinExistence type="inferred from homology"/>
<feature type="binding site" evidence="7">
    <location>
        <position position="412"/>
    </location>
    <ligand>
        <name>Mg(2+)</name>
        <dbReference type="ChEBI" id="CHEBI:18420"/>
        <label>1</label>
    </ligand>
</feature>
<dbReference type="InterPro" id="IPR044136">
    <property type="entry name" value="Lys-tRNA-ligase_II_N"/>
</dbReference>
<dbReference type="InterPro" id="IPR018149">
    <property type="entry name" value="Lys-tRNA-synth_II_C"/>
</dbReference>
<keyword evidence="4 7" id="KW-0067">ATP-binding</keyword>
<dbReference type="NCBIfam" id="NF001756">
    <property type="entry name" value="PRK00484.1"/>
    <property type="match status" value="1"/>
</dbReference>
<evidence type="ECO:0000313" key="10">
    <source>
        <dbReference type="EMBL" id="CAA9416943.1"/>
    </source>
</evidence>
<keyword evidence="7" id="KW-0648">Protein biosynthesis</keyword>
<keyword evidence="7" id="KW-0963">Cytoplasm</keyword>
<dbReference type="GO" id="GO:0006430">
    <property type="term" value="P:lysyl-tRNA aminoacylation"/>
    <property type="evidence" value="ECO:0007669"/>
    <property type="project" value="UniProtKB-UniRule"/>
</dbReference>
<gene>
    <name evidence="7" type="primary">lysS</name>
    <name evidence="10" type="ORF">AVDCRST_MAG66-2384</name>
</gene>
<dbReference type="InterPro" id="IPR002313">
    <property type="entry name" value="Lys-tRNA-ligase_II"/>
</dbReference>
<dbReference type="InterPro" id="IPR004365">
    <property type="entry name" value="NA-bd_OB_tRNA"/>
</dbReference>
<evidence type="ECO:0000256" key="6">
    <source>
        <dbReference type="ARBA" id="ARBA00048573"/>
    </source>
</evidence>
<dbReference type="SUPFAM" id="SSF50249">
    <property type="entry name" value="Nucleic acid-binding proteins"/>
    <property type="match status" value="1"/>
</dbReference>
<keyword evidence="2 7" id="KW-0479">Metal-binding</keyword>
<dbReference type="PANTHER" id="PTHR42918:SF15">
    <property type="entry name" value="LYSINE--TRNA LIGASE, CHLOROPLASTIC_MITOCHONDRIAL"/>
    <property type="match status" value="1"/>
</dbReference>
<dbReference type="AlphaFoldDB" id="A0A6J4PQB8"/>
<comment type="cofactor">
    <cofactor evidence="7 8">
        <name>Mg(2+)</name>
        <dbReference type="ChEBI" id="CHEBI:18420"/>
    </cofactor>
    <text evidence="7 8">Binds 3 Mg(2+) ions per subunit.</text>
</comment>
<dbReference type="SUPFAM" id="SSF55681">
    <property type="entry name" value="Class II aaRS and biotin synthetases"/>
    <property type="match status" value="1"/>
</dbReference>
<dbReference type="Gene3D" id="3.30.930.10">
    <property type="entry name" value="Bira Bifunctional Protein, Domain 2"/>
    <property type="match status" value="1"/>
</dbReference>
<comment type="similarity">
    <text evidence="7">Belongs to the class-II aminoacyl-tRNA synthetase family.</text>
</comment>
<feature type="binding site" evidence="7">
    <location>
        <position position="419"/>
    </location>
    <ligand>
        <name>Mg(2+)</name>
        <dbReference type="ChEBI" id="CHEBI:18420"/>
        <label>2</label>
    </ligand>
</feature>
<dbReference type="PANTHER" id="PTHR42918">
    <property type="entry name" value="LYSYL-TRNA SYNTHETASE"/>
    <property type="match status" value="1"/>
</dbReference>
<dbReference type="InterPro" id="IPR004364">
    <property type="entry name" value="Aa-tRNA-synt_II"/>
</dbReference>
<dbReference type="EMBL" id="CADCUS010000351">
    <property type="protein sequence ID" value="CAA9416943.1"/>
    <property type="molecule type" value="Genomic_DNA"/>
</dbReference>
<dbReference type="PRINTS" id="PR00982">
    <property type="entry name" value="TRNASYNTHLYS"/>
</dbReference>
<dbReference type="GO" id="GO:0000049">
    <property type="term" value="F:tRNA binding"/>
    <property type="evidence" value="ECO:0007669"/>
    <property type="project" value="TreeGrafter"/>
</dbReference>
<dbReference type="GO" id="GO:0005524">
    <property type="term" value="F:ATP binding"/>
    <property type="evidence" value="ECO:0007669"/>
    <property type="project" value="UniProtKB-UniRule"/>
</dbReference>